<reference evidence="1 2" key="1">
    <citation type="journal article" date="2021" name="Hortic Res">
        <title>High-quality reference genome and annotation aids understanding of berry development for evergreen blueberry (Vaccinium darrowii).</title>
        <authorList>
            <person name="Yu J."/>
            <person name="Hulse-Kemp A.M."/>
            <person name="Babiker E."/>
            <person name="Staton M."/>
        </authorList>
    </citation>
    <scope>NUCLEOTIDE SEQUENCE [LARGE SCALE GENOMIC DNA]</scope>
    <source>
        <strain evidence="2">cv. NJ 8807/NJ 8810</strain>
        <tissue evidence="1">Young leaf</tissue>
    </source>
</reference>
<protein>
    <submittedName>
        <fullName evidence="1">Uncharacterized protein</fullName>
    </submittedName>
</protein>
<comment type="caution">
    <text evidence="1">The sequence shown here is derived from an EMBL/GenBank/DDBJ whole genome shotgun (WGS) entry which is preliminary data.</text>
</comment>
<sequence length="268" mass="29562">MSERSRRHRIPVPIRTPQQPSPSPRRRTSLANRRSSKASRPFRILRRSKSEPNLLTSVVAADGDVHRNLEAADGVLYRPRTCTDIFSSSESLPPFSPQKIEGGGYRKEAKVVVNVTVEGSPGPIRTMVQLGSSVEETIRIVVNKYSKEGRSPLLDKHAASTFELHPSYFSLQCLSKSDMIGEVGSRSFYLRRKGNSDHSRSCRDGGIMVSAASFTSDQIASASSSTTTTTPSPPPLLFLSALIARSFRKLVRRTCKLWKILGCMHCSG</sequence>
<evidence type="ECO:0000313" key="2">
    <source>
        <dbReference type="Proteomes" id="UP000828048"/>
    </source>
</evidence>
<organism evidence="1 2">
    <name type="scientific">Vaccinium darrowii</name>
    <dbReference type="NCBI Taxonomy" id="229202"/>
    <lineage>
        <taxon>Eukaryota</taxon>
        <taxon>Viridiplantae</taxon>
        <taxon>Streptophyta</taxon>
        <taxon>Embryophyta</taxon>
        <taxon>Tracheophyta</taxon>
        <taxon>Spermatophyta</taxon>
        <taxon>Magnoliopsida</taxon>
        <taxon>eudicotyledons</taxon>
        <taxon>Gunneridae</taxon>
        <taxon>Pentapetalae</taxon>
        <taxon>asterids</taxon>
        <taxon>Ericales</taxon>
        <taxon>Ericaceae</taxon>
        <taxon>Vaccinioideae</taxon>
        <taxon>Vaccinieae</taxon>
        <taxon>Vaccinium</taxon>
    </lineage>
</organism>
<name>A0ACB7WZ48_9ERIC</name>
<dbReference type="EMBL" id="CM037152">
    <property type="protein sequence ID" value="KAH7833707.1"/>
    <property type="molecule type" value="Genomic_DNA"/>
</dbReference>
<evidence type="ECO:0000313" key="1">
    <source>
        <dbReference type="EMBL" id="KAH7833707.1"/>
    </source>
</evidence>
<proteinExistence type="predicted"/>
<gene>
    <name evidence="1" type="ORF">Vadar_008892</name>
</gene>
<keyword evidence="2" id="KW-1185">Reference proteome</keyword>
<dbReference type="Proteomes" id="UP000828048">
    <property type="component" value="Chromosome 2"/>
</dbReference>
<accession>A0ACB7WZ48</accession>